<organism evidence="1 2">
    <name type="scientific">Xenorhabdus ehlersii</name>
    <dbReference type="NCBI Taxonomy" id="290111"/>
    <lineage>
        <taxon>Bacteria</taxon>
        <taxon>Pseudomonadati</taxon>
        <taxon>Pseudomonadota</taxon>
        <taxon>Gammaproteobacteria</taxon>
        <taxon>Enterobacterales</taxon>
        <taxon>Morganellaceae</taxon>
        <taxon>Xenorhabdus</taxon>
    </lineage>
</organism>
<dbReference type="RefSeq" id="WP_244208678.1">
    <property type="nucleotide sequence ID" value="NZ_CAWNOJ010000104.1"/>
</dbReference>
<evidence type="ECO:0000313" key="2">
    <source>
        <dbReference type="Proteomes" id="UP000225605"/>
    </source>
</evidence>
<reference evidence="1 2" key="1">
    <citation type="journal article" date="2017" name="Nat. Microbiol.">
        <title>Natural product diversity associated with the nematode symbionts Photorhabdus and Xenorhabdus.</title>
        <authorList>
            <person name="Tobias N.J."/>
            <person name="Wolff H."/>
            <person name="Djahanschiri B."/>
            <person name="Grundmann F."/>
            <person name="Kronenwerth M."/>
            <person name="Shi Y.M."/>
            <person name="Simonyi S."/>
            <person name="Grun P."/>
            <person name="Shapiro-Ilan D."/>
            <person name="Pidot S.J."/>
            <person name="Stinear T.P."/>
            <person name="Ebersberger I."/>
            <person name="Bode H.B."/>
        </authorList>
    </citation>
    <scope>NUCLEOTIDE SEQUENCE [LARGE SCALE GENOMIC DNA]</scope>
    <source>
        <strain evidence="1 2">DSM 16337</strain>
    </source>
</reference>
<dbReference type="EMBL" id="NIBT01000086">
    <property type="protein sequence ID" value="PHM21907.1"/>
    <property type="molecule type" value="Genomic_DNA"/>
</dbReference>
<evidence type="ECO:0000313" key="1">
    <source>
        <dbReference type="EMBL" id="PHM21907.1"/>
    </source>
</evidence>
<accession>A0A2D0IJI0</accession>
<dbReference type="Proteomes" id="UP000225605">
    <property type="component" value="Unassembled WGS sequence"/>
</dbReference>
<gene>
    <name evidence="1" type="ORF">Xehl_04090</name>
</gene>
<dbReference type="AlphaFoldDB" id="A0A2D0IJI0"/>
<comment type="caution">
    <text evidence="1">The sequence shown here is derived from an EMBL/GenBank/DDBJ whole genome shotgun (WGS) entry which is preliminary data.</text>
</comment>
<protein>
    <submittedName>
        <fullName evidence="1">Helix-turn-helix domain protein</fullName>
    </submittedName>
</protein>
<name>A0A2D0IJI0_9GAMM</name>
<proteinExistence type="predicted"/>
<sequence length="107" mass="11893">MLTSQLRALPVEQAQTVLNCLGKALRAGKIGNPVGWLLTMMKRARDGRLYGQPETAVTTPAPAKAPVEFTQHIERPVSPSSQTHVRSVVKDIRQRLTMAKYRNDNID</sequence>